<proteinExistence type="predicted"/>
<name>A0A699SXB3_TANCI</name>
<keyword evidence="1" id="KW-0175">Coiled coil</keyword>
<sequence length="121" mass="14057">EIRDNKIEYLKNELEQIKKEKERLDNNITGFENASKDLDNLLGSQRTYKNKEGLGYSAVPPHPAYHLLSSIMSKPMIKFVKEADCHRVIKINNTKNTRKSTVKYAEMYMNISKGPKVRENQ</sequence>
<dbReference type="EMBL" id="BKCJ011198841">
    <property type="protein sequence ID" value="GFD02557.1"/>
    <property type="molecule type" value="Genomic_DNA"/>
</dbReference>
<evidence type="ECO:0000313" key="2">
    <source>
        <dbReference type="EMBL" id="GFD02557.1"/>
    </source>
</evidence>
<dbReference type="AlphaFoldDB" id="A0A699SXB3"/>
<comment type="caution">
    <text evidence="2">The sequence shown here is derived from an EMBL/GenBank/DDBJ whole genome shotgun (WGS) entry which is preliminary data.</text>
</comment>
<protein>
    <submittedName>
        <fullName evidence="2">Uncharacterized protein</fullName>
    </submittedName>
</protein>
<organism evidence="2">
    <name type="scientific">Tanacetum cinerariifolium</name>
    <name type="common">Dalmatian daisy</name>
    <name type="synonym">Chrysanthemum cinerariifolium</name>
    <dbReference type="NCBI Taxonomy" id="118510"/>
    <lineage>
        <taxon>Eukaryota</taxon>
        <taxon>Viridiplantae</taxon>
        <taxon>Streptophyta</taxon>
        <taxon>Embryophyta</taxon>
        <taxon>Tracheophyta</taxon>
        <taxon>Spermatophyta</taxon>
        <taxon>Magnoliopsida</taxon>
        <taxon>eudicotyledons</taxon>
        <taxon>Gunneridae</taxon>
        <taxon>Pentapetalae</taxon>
        <taxon>asterids</taxon>
        <taxon>campanulids</taxon>
        <taxon>Asterales</taxon>
        <taxon>Asteraceae</taxon>
        <taxon>Asteroideae</taxon>
        <taxon>Anthemideae</taxon>
        <taxon>Anthemidinae</taxon>
        <taxon>Tanacetum</taxon>
    </lineage>
</organism>
<accession>A0A699SXB3</accession>
<reference evidence="2" key="1">
    <citation type="journal article" date="2019" name="Sci. Rep.">
        <title>Draft genome of Tanacetum cinerariifolium, the natural source of mosquito coil.</title>
        <authorList>
            <person name="Yamashiro T."/>
            <person name="Shiraishi A."/>
            <person name="Satake H."/>
            <person name="Nakayama K."/>
        </authorList>
    </citation>
    <scope>NUCLEOTIDE SEQUENCE</scope>
</reference>
<feature type="non-terminal residue" evidence="2">
    <location>
        <position position="1"/>
    </location>
</feature>
<feature type="coiled-coil region" evidence="1">
    <location>
        <begin position="7"/>
        <end position="34"/>
    </location>
</feature>
<gene>
    <name evidence="2" type="ORF">Tci_874526</name>
</gene>
<evidence type="ECO:0000256" key="1">
    <source>
        <dbReference type="SAM" id="Coils"/>
    </source>
</evidence>